<evidence type="ECO:0000313" key="3">
    <source>
        <dbReference type="Proteomes" id="UP000244450"/>
    </source>
</evidence>
<reference evidence="2 3" key="1">
    <citation type="submission" date="2018-04" db="EMBL/GenBank/DDBJ databases">
        <title>Chitinophaga fuyangensis sp. nov., isolated from soil in a chemical factory.</title>
        <authorList>
            <person name="Chen K."/>
        </authorList>
    </citation>
    <scope>NUCLEOTIDE SEQUENCE [LARGE SCALE GENOMIC DNA]</scope>
    <source>
        <strain evidence="2 3">LY-1</strain>
    </source>
</reference>
<feature type="region of interest" description="Disordered" evidence="1">
    <location>
        <begin position="1"/>
        <end position="61"/>
    </location>
</feature>
<dbReference type="RefSeq" id="WP_108687735.1">
    <property type="nucleotide sequence ID" value="NZ_QCYK01000002.1"/>
</dbReference>
<feature type="compositionally biased region" description="Basic and acidic residues" evidence="1">
    <location>
        <begin position="18"/>
        <end position="44"/>
    </location>
</feature>
<feature type="compositionally biased region" description="Basic and acidic residues" evidence="1">
    <location>
        <begin position="51"/>
        <end position="61"/>
    </location>
</feature>
<dbReference type="OrthoDB" id="679248at2"/>
<organism evidence="2 3">
    <name type="scientific">Chitinophaga parva</name>
    <dbReference type="NCBI Taxonomy" id="2169414"/>
    <lineage>
        <taxon>Bacteria</taxon>
        <taxon>Pseudomonadati</taxon>
        <taxon>Bacteroidota</taxon>
        <taxon>Chitinophagia</taxon>
        <taxon>Chitinophagales</taxon>
        <taxon>Chitinophagaceae</taxon>
        <taxon>Chitinophaga</taxon>
    </lineage>
</organism>
<name>A0A2T7BHY4_9BACT</name>
<evidence type="ECO:0000256" key="1">
    <source>
        <dbReference type="SAM" id="MobiDB-lite"/>
    </source>
</evidence>
<accession>A0A2T7BHY4</accession>
<sequence>MKDNTIGSQGLQQGGKELGNDYSRDLTREKQESETAKIIVEKGQKKTNKKTPVERNGERHR</sequence>
<dbReference type="EMBL" id="QCYK01000002">
    <property type="protein sequence ID" value="PUZ25896.1"/>
    <property type="molecule type" value="Genomic_DNA"/>
</dbReference>
<feature type="compositionally biased region" description="Polar residues" evidence="1">
    <location>
        <begin position="1"/>
        <end position="11"/>
    </location>
</feature>
<proteinExistence type="predicted"/>
<keyword evidence="3" id="KW-1185">Reference proteome</keyword>
<protein>
    <submittedName>
        <fullName evidence="2">Uncharacterized protein</fullName>
    </submittedName>
</protein>
<dbReference type="AlphaFoldDB" id="A0A2T7BHY4"/>
<evidence type="ECO:0000313" key="2">
    <source>
        <dbReference type="EMBL" id="PUZ25896.1"/>
    </source>
</evidence>
<dbReference type="Proteomes" id="UP000244450">
    <property type="component" value="Unassembled WGS sequence"/>
</dbReference>
<comment type="caution">
    <text evidence="2">The sequence shown here is derived from an EMBL/GenBank/DDBJ whole genome shotgun (WGS) entry which is preliminary data.</text>
</comment>
<gene>
    <name evidence="2" type="ORF">DCC81_16740</name>
</gene>